<gene>
    <name evidence="1" type="ORF">R1flu_017771</name>
</gene>
<protein>
    <submittedName>
        <fullName evidence="1">Uncharacterized protein</fullName>
    </submittedName>
</protein>
<name>A0ABD1ZDX0_9MARC</name>
<dbReference type="EMBL" id="JBHFFA010000001">
    <property type="protein sequence ID" value="KAL2649643.1"/>
    <property type="molecule type" value="Genomic_DNA"/>
</dbReference>
<evidence type="ECO:0000313" key="2">
    <source>
        <dbReference type="Proteomes" id="UP001605036"/>
    </source>
</evidence>
<reference evidence="1 2" key="1">
    <citation type="submission" date="2024-09" db="EMBL/GenBank/DDBJ databases">
        <title>Chromosome-scale assembly of Riccia fluitans.</title>
        <authorList>
            <person name="Paukszto L."/>
            <person name="Sawicki J."/>
            <person name="Karawczyk K."/>
            <person name="Piernik-Szablinska J."/>
            <person name="Szczecinska M."/>
            <person name="Mazdziarz M."/>
        </authorList>
    </citation>
    <scope>NUCLEOTIDE SEQUENCE [LARGE SCALE GENOMIC DNA]</scope>
    <source>
        <strain evidence="1">Rf_01</strain>
        <tissue evidence="1">Aerial parts of the thallus</tissue>
    </source>
</reference>
<evidence type="ECO:0000313" key="1">
    <source>
        <dbReference type="EMBL" id="KAL2649643.1"/>
    </source>
</evidence>
<comment type="caution">
    <text evidence="1">The sequence shown here is derived from an EMBL/GenBank/DDBJ whole genome shotgun (WGS) entry which is preliminary data.</text>
</comment>
<keyword evidence="2" id="KW-1185">Reference proteome</keyword>
<proteinExistence type="predicted"/>
<accession>A0ABD1ZDX0</accession>
<dbReference type="AlphaFoldDB" id="A0ABD1ZDX0"/>
<sequence>MIMKTPASARTGRVTSPSSFPCNNCCAWTTDGLSRCGALVHYDIGLLTGCLSRGGNGTREDFFSFAPVFTRDDPITERRWQTPGF</sequence>
<organism evidence="1 2">
    <name type="scientific">Riccia fluitans</name>
    <dbReference type="NCBI Taxonomy" id="41844"/>
    <lineage>
        <taxon>Eukaryota</taxon>
        <taxon>Viridiplantae</taxon>
        <taxon>Streptophyta</taxon>
        <taxon>Embryophyta</taxon>
        <taxon>Marchantiophyta</taxon>
        <taxon>Marchantiopsida</taxon>
        <taxon>Marchantiidae</taxon>
        <taxon>Marchantiales</taxon>
        <taxon>Ricciaceae</taxon>
        <taxon>Riccia</taxon>
    </lineage>
</organism>
<dbReference type="Proteomes" id="UP001605036">
    <property type="component" value="Unassembled WGS sequence"/>
</dbReference>